<dbReference type="EMBL" id="LXEY01000021">
    <property type="protein sequence ID" value="OAV59812.1"/>
    <property type="molecule type" value="Genomic_DNA"/>
</dbReference>
<dbReference type="PANTHER" id="PTHR43861">
    <property type="entry name" value="TRANS-ACONITATE 2-METHYLTRANSFERASE-RELATED"/>
    <property type="match status" value="1"/>
</dbReference>
<sequence length="282" mass="31702">MENFVWDPAQYAHFAGHRARPFVDLTNAIQLDAPQLVFDMGCGPGNMTVTLADRWPKADITGYDASAEMIADAEQLVASRDDEAWTNVSFGQQEADSWTPPADTDVIVSNAMFQWIPNHINIISGWLKTLKPGAWFAMQVPGNSVARSHQYIGELASEERFSVAKDSAYTGETVHSVEDYTHMLLEHGFRPNVWETTYHQVLTGPDPVYDWVKGAALRPVLQKLQEHDDAHATNLHDAFVTRYKAEMVAAYPPYVGPDGQEVTVYPFRRIFAVGHKELDYFI</sequence>
<dbReference type="InterPro" id="IPR029063">
    <property type="entry name" value="SAM-dependent_MTases_sf"/>
</dbReference>
<dbReference type="STRING" id="1837282.A6F49_13660"/>
<gene>
    <name evidence="1" type="ORF">A6F49_13660</name>
</gene>
<dbReference type="OrthoDB" id="9795085at2"/>
<dbReference type="AlphaFoldDB" id="A0A1B7LXC2"/>
<dbReference type="GO" id="GO:0032259">
    <property type="term" value="P:methylation"/>
    <property type="evidence" value="ECO:0007669"/>
    <property type="project" value="UniProtKB-KW"/>
</dbReference>
<dbReference type="GO" id="GO:0030798">
    <property type="term" value="F:trans-aconitate 2-methyltransferase activity"/>
    <property type="evidence" value="ECO:0007669"/>
    <property type="project" value="InterPro"/>
</dbReference>
<keyword evidence="2" id="KW-1185">Reference proteome</keyword>
<dbReference type="Gene3D" id="1.10.150.290">
    <property type="entry name" value="S-adenosyl-L-methionine-dependent methyltransferases"/>
    <property type="match status" value="1"/>
</dbReference>
<comment type="caution">
    <text evidence="1">The sequence shown here is derived from an EMBL/GenBank/DDBJ whole genome shotgun (WGS) entry which is preliminary data.</text>
</comment>
<name>A0A1B7LXC2_9MICC</name>
<reference evidence="1 2" key="1">
    <citation type="submission" date="2016-04" db="EMBL/GenBank/DDBJ databases">
        <title>First whole genome shotgun sequence of the bacterium Enteractinococcus sp. strain UASWS1574.</title>
        <authorList>
            <person name="Crovadore J."/>
            <person name="Chablais R."/>
            <person name="Lefort F."/>
        </authorList>
    </citation>
    <scope>NUCLEOTIDE SEQUENCE [LARGE SCALE GENOMIC DNA]</scope>
    <source>
        <strain evidence="1 2">UASWS1574</strain>
    </source>
</reference>
<dbReference type="PANTHER" id="PTHR43861:SF1">
    <property type="entry name" value="TRANS-ACONITATE 2-METHYLTRANSFERASE"/>
    <property type="match status" value="1"/>
</dbReference>
<dbReference type="CDD" id="cd02440">
    <property type="entry name" value="AdoMet_MTases"/>
    <property type="match status" value="1"/>
</dbReference>
<keyword evidence="1" id="KW-0489">Methyltransferase</keyword>
<protein>
    <submittedName>
        <fullName evidence="1">Trans-aconitate methyltransferase</fullName>
    </submittedName>
</protein>
<organism evidence="1 2">
    <name type="scientific">Enteractinococcus helveticum</name>
    <dbReference type="NCBI Taxonomy" id="1837282"/>
    <lineage>
        <taxon>Bacteria</taxon>
        <taxon>Bacillati</taxon>
        <taxon>Actinomycetota</taxon>
        <taxon>Actinomycetes</taxon>
        <taxon>Micrococcales</taxon>
        <taxon>Micrococcaceae</taxon>
    </lineage>
</organism>
<accession>A0A1B7LXC2</accession>
<keyword evidence="1" id="KW-0808">Transferase</keyword>
<dbReference type="Pfam" id="PF13489">
    <property type="entry name" value="Methyltransf_23"/>
    <property type="match status" value="1"/>
</dbReference>
<dbReference type="InterPro" id="IPR023149">
    <property type="entry name" value="Trans_acon_MeTrfase_C"/>
</dbReference>
<dbReference type="RefSeq" id="WP_043058307.1">
    <property type="nucleotide sequence ID" value="NZ_LXEY01000021.1"/>
</dbReference>
<dbReference type="Proteomes" id="UP000078292">
    <property type="component" value="Unassembled WGS sequence"/>
</dbReference>
<proteinExistence type="predicted"/>
<dbReference type="Gene3D" id="3.40.50.150">
    <property type="entry name" value="Vaccinia Virus protein VP39"/>
    <property type="match status" value="1"/>
</dbReference>
<evidence type="ECO:0000313" key="2">
    <source>
        <dbReference type="Proteomes" id="UP000078292"/>
    </source>
</evidence>
<dbReference type="SUPFAM" id="SSF53335">
    <property type="entry name" value="S-adenosyl-L-methionine-dependent methyltransferases"/>
    <property type="match status" value="1"/>
</dbReference>
<evidence type="ECO:0000313" key="1">
    <source>
        <dbReference type="EMBL" id="OAV59812.1"/>
    </source>
</evidence>